<dbReference type="PATRIC" id="fig|647171.4.peg.907"/>
<evidence type="ECO:0000313" key="1">
    <source>
        <dbReference type="EMBL" id="EHP86951.1"/>
    </source>
</evidence>
<gene>
    <name evidence="1" type="ORF">MetfoDRAFT_0920</name>
</gene>
<proteinExistence type="predicted"/>
<organism evidence="1 2">
    <name type="scientific">Methanotorris formicicus Mc-S-70</name>
    <dbReference type="NCBI Taxonomy" id="647171"/>
    <lineage>
        <taxon>Archaea</taxon>
        <taxon>Methanobacteriati</taxon>
        <taxon>Methanobacteriota</taxon>
        <taxon>Methanomada group</taxon>
        <taxon>Methanococci</taxon>
        <taxon>Methanococcales</taxon>
        <taxon>Methanocaldococcaceae</taxon>
        <taxon>Methanotorris</taxon>
    </lineage>
</organism>
<protein>
    <submittedName>
        <fullName evidence="1">Transposase, IS605 OrfB family</fullName>
    </submittedName>
</protein>
<evidence type="ECO:0000313" key="2">
    <source>
        <dbReference type="Proteomes" id="UP000003706"/>
    </source>
</evidence>
<dbReference type="AlphaFoldDB" id="H1KYP7"/>
<accession>H1KYP7</accession>
<name>H1KYP7_9EURY</name>
<reference evidence="1 2" key="1">
    <citation type="submission" date="2011-09" db="EMBL/GenBank/DDBJ databases">
        <title>The draft genome of Methanotorris formicicus Mc-S-70.</title>
        <authorList>
            <consortium name="US DOE Joint Genome Institute (JGI-PGF)"/>
            <person name="Lucas S."/>
            <person name="Han J."/>
            <person name="Lapidus A."/>
            <person name="Cheng J.-F."/>
            <person name="Goodwin L."/>
            <person name="Pitluck S."/>
            <person name="Peters L."/>
            <person name="Land M.L."/>
            <person name="Hauser L."/>
            <person name="Sieprawska-Lupa M."/>
            <person name="Takai K."/>
            <person name="Miyazaki J."/>
            <person name="Whitman W."/>
            <person name="Woyke T.J."/>
        </authorList>
    </citation>
    <scope>NUCLEOTIDE SEQUENCE [LARGE SCALE GENOMIC DNA]</scope>
    <source>
        <strain evidence="1 2">Mc-S-70</strain>
    </source>
</reference>
<dbReference type="EMBL" id="AGJL01000019">
    <property type="protein sequence ID" value="EHP86951.1"/>
    <property type="molecule type" value="Genomic_DNA"/>
</dbReference>
<dbReference type="Proteomes" id="UP000003706">
    <property type="component" value="Unassembled WGS sequence"/>
</dbReference>
<sequence length="156" mass="18575">MSKLEVTRVLTINLTRKLTNEQLIILNHLTYSASKLWNIANYQITQGNIKITELEKKLKNNFWYKNLHSQSAQVVLQKLKIAWINTFKQHTKRPRFQPKDGHFPVKWKKDGFRIIDNKLRLSLSKQTKQYLKKVWNRVQVLMGRVAENSTARFHEC</sequence>
<comment type="caution">
    <text evidence="1">The sequence shown here is derived from an EMBL/GenBank/DDBJ whole genome shotgun (WGS) entry which is preliminary data.</text>
</comment>
<keyword evidence="2" id="KW-1185">Reference proteome</keyword>
<dbReference type="STRING" id="647171.MetfoDRAFT_0920"/>